<reference evidence="1 2" key="1">
    <citation type="submission" date="2018-08" db="EMBL/GenBank/DDBJ databases">
        <title>Verrucosispora craniellae sp. nov., isolated from a marine sponge in the South China Sea.</title>
        <authorList>
            <person name="Li L."/>
            <person name="Lin H.W."/>
        </authorList>
    </citation>
    <scope>NUCLEOTIDE SEQUENCE [LARGE SCALE GENOMIC DNA]</scope>
    <source>
        <strain evidence="1 2">LHW63014</strain>
    </source>
</reference>
<comment type="caution">
    <text evidence="1">The sequence shown here is derived from an EMBL/GenBank/DDBJ whole genome shotgun (WGS) entry which is preliminary data.</text>
</comment>
<name>A0A372FTR4_9ACTN</name>
<protein>
    <submittedName>
        <fullName evidence="1">Uncharacterized protein</fullName>
    </submittedName>
</protein>
<dbReference type="OrthoDB" id="4565797at2"/>
<accession>A0A372FTR4</accession>
<evidence type="ECO:0000313" key="2">
    <source>
        <dbReference type="Proteomes" id="UP000262621"/>
    </source>
</evidence>
<dbReference type="EMBL" id="QVFU01000035">
    <property type="protein sequence ID" value="RFS44167.1"/>
    <property type="molecule type" value="Genomic_DNA"/>
</dbReference>
<dbReference type="AlphaFoldDB" id="A0A372FTR4"/>
<dbReference type="Proteomes" id="UP000262621">
    <property type="component" value="Unassembled WGS sequence"/>
</dbReference>
<proteinExistence type="predicted"/>
<dbReference type="RefSeq" id="WP_117230220.1">
    <property type="nucleotide sequence ID" value="NZ_CP061725.1"/>
</dbReference>
<gene>
    <name evidence="1" type="ORF">D0Q02_23715</name>
</gene>
<evidence type="ECO:0000313" key="1">
    <source>
        <dbReference type="EMBL" id="RFS44167.1"/>
    </source>
</evidence>
<organism evidence="1 2">
    <name type="scientific">Micromonospora craniellae</name>
    <dbReference type="NCBI Taxonomy" id="2294034"/>
    <lineage>
        <taxon>Bacteria</taxon>
        <taxon>Bacillati</taxon>
        <taxon>Actinomycetota</taxon>
        <taxon>Actinomycetes</taxon>
        <taxon>Micromonosporales</taxon>
        <taxon>Micromonosporaceae</taxon>
        <taxon>Micromonospora</taxon>
    </lineage>
</organism>
<keyword evidence="2" id="KW-1185">Reference proteome</keyword>
<sequence length="139" mass="14561">MNSVFRFNLAAAMELAEHAVSAAEHGDPIDDEPAGPALLLVADDGVYLMSNGLPQPPPGPDQPATSTVRAVFAEHRSPGQPTHDGDDLLIALPLSQPGDPLIEKLRAASRTGHDALVITLLDDQLTVAATRTPHAPRLG</sequence>